<evidence type="ECO:0000313" key="1">
    <source>
        <dbReference type="EMBL" id="KAK7501721.1"/>
    </source>
</evidence>
<dbReference type="EMBL" id="JACVVK020000030">
    <property type="protein sequence ID" value="KAK7501721.1"/>
    <property type="molecule type" value="Genomic_DNA"/>
</dbReference>
<protein>
    <submittedName>
        <fullName evidence="1">Uncharacterized protein</fullName>
    </submittedName>
</protein>
<keyword evidence="2" id="KW-1185">Reference proteome</keyword>
<sequence>MCKQTWNRDEITSHLQSATNNRVSRRTKLLKLSDSLPSACARRMVKLTSHSARCVQTLPSVEGTTCSCKLPPRLRRCQCVGCVRTARALYISYSHHPVLHKSTVNKHTSLDILHKGTTAK</sequence>
<reference evidence="1 2" key="1">
    <citation type="journal article" date="2023" name="Sci. Data">
        <title>Genome assembly of the Korean intertidal mud-creeper Batillaria attramentaria.</title>
        <authorList>
            <person name="Patra A.K."/>
            <person name="Ho P.T."/>
            <person name="Jun S."/>
            <person name="Lee S.J."/>
            <person name="Kim Y."/>
            <person name="Won Y.J."/>
        </authorList>
    </citation>
    <scope>NUCLEOTIDE SEQUENCE [LARGE SCALE GENOMIC DNA]</scope>
    <source>
        <strain evidence="1">Wonlab-2016</strain>
    </source>
</reference>
<evidence type="ECO:0000313" key="2">
    <source>
        <dbReference type="Proteomes" id="UP001519460"/>
    </source>
</evidence>
<dbReference type="AlphaFoldDB" id="A0ABD0LRC7"/>
<gene>
    <name evidence="1" type="ORF">BaRGS_00007152</name>
</gene>
<organism evidence="1 2">
    <name type="scientific">Batillaria attramentaria</name>
    <dbReference type="NCBI Taxonomy" id="370345"/>
    <lineage>
        <taxon>Eukaryota</taxon>
        <taxon>Metazoa</taxon>
        <taxon>Spiralia</taxon>
        <taxon>Lophotrochozoa</taxon>
        <taxon>Mollusca</taxon>
        <taxon>Gastropoda</taxon>
        <taxon>Caenogastropoda</taxon>
        <taxon>Sorbeoconcha</taxon>
        <taxon>Cerithioidea</taxon>
        <taxon>Batillariidae</taxon>
        <taxon>Batillaria</taxon>
    </lineage>
</organism>
<dbReference type="Proteomes" id="UP001519460">
    <property type="component" value="Unassembled WGS sequence"/>
</dbReference>
<accession>A0ABD0LRC7</accession>
<proteinExistence type="predicted"/>
<name>A0ABD0LRC7_9CAEN</name>
<comment type="caution">
    <text evidence="1">The sequence shown here is derived from an EMBL/GenBank/DDBJ whole genome shotgun (WGS) entry which is preliminary data.</text>
</comment>